<dbReference type="GeneID" id="25912905"/>
<dbReference type="Proteomes" id="UP000054560">
    <property type="component" value="Unassembled WGS sequence"/>
</dbReference>
<name>A0A0L0FF47_9EUKA</name>
<dbReference type="EMBL" id="KQ243874">
    <property type="protein sequence ID" value="KNC75066.1"/>
    <property type="molecule type" value="Genomic_DNA"/>
</dbReference>
<evidence type="ECO:0000313" key="2">
    <source>
        <dbReference type="Proteomes" id="UP000054560"/>
    </source>
</evidence>
<dbReference type="AlphaFoldDB" id="A0A0L0FF47"/>
<gene>
    <name evidence="1" type="ORF">SARC_12401</name>
</gene>
<reference evidence="1 2" key="1">
    <citation type="submission" date="2011-02" db="EMBL/GenBank/DDBJ databases">
        <title>The Genome Sequence of Sphaeroforma arctica JP610.</title>
        <authorList>
            <consortium name="The Broad Institute Genome Sequencing Platform"/>
            <person name="Russ C."/>
            <person name="Cuomo C."/>
            <person name="Young S.K."/>
            <person name="Zeng Q."/>
            <person name="Gargeya S."/>
            <person name="Alvarado L."/>
            <person name="Berlin A."/>
            <person name="Chapman S.B."/>
            <person name="Chen Z."/>
            <person name="Freedman E."/>
            <person name="Gellesch M."/>
            <person name="Goldberg J."/>
            <person name="Griggs A."/>
            <person name="Gujja S."/>
            <person name="Heilman E."/>
            <person name="Heiman D."/>
            <person name="Howarth C."/>
            <person name="Mehta T."/>
            <person name="Neiman D."/>
            <person name="Pearson M."/>
            <person name="Roberts A."/>
            <person name="Saif S."/>
            <person name="Shea T."/>
            <person name="Shenoy N."/>
            <person name="Sisk P."/>
            <person name="Stolte C."/>
            <person name="Sykes S."/>
            <person name="White J."/>
            <person name="Yandava C."/>
            <person name="Burger G."/>
            <person name="Gray M.W."/>
            <person name="Holland P.W.H."/>
            <person name="King N."/>
            <person name="Lang F.B.F."/>
            <person name="Roger A.J."/>
            <person name="Ruiz-Trillo I."/>
            <person name="Haas B."/>
            <person name="Nusbaum C."/>
            <person name="Birren B."/>
        </authorList>
    </citation>
    <scope>NUCLEOTIDE SEQUENCE [LARGE SCALE GENOMIC DNA]</scope>
    <source>
        <strain evidence="1 2">JP610</strain>
    </source>
</reference>
<proteinExistence type="predicted"/>
<accession>A0A0L0FF47</accession>
<organism evidence="1 2">
    <name type="scientific">Sphaeroforma arctica JP610</name>
    <dbReference type="NCBI Taxonomy" id="667725"/>
    <lineage>
        <taxon>Eukaryota</taxon>
        <taxon>Ichthyosporea</taxon>
        <taxon>Ichthyophonida</taxon>
        <taxon>Sphaeroforma</taxon>
    </lineage>
</organism>
<keyword evidence="2" id="KW-1185">Reference proteome</keyword>
<evidence type="ECO:0000313" key="1">
    <source>
        <dbReference type="EMBL" id="KNC75066.1"/>
    </source>
</evidence>
<sequence>MESSVSVGDLLGSDTFDRDIKRWTSQCERVLLRLGGRVLGDHKQAETHVIQIAGSYMPDSPVKFRIDYEPRIVALPQLPNELREAVEEEMRACNDDATVSVTVVYTFALGEGDKAKGTLDYVNGEVQRNAFKDLLTYSAEDLISVLNNTEFWN</sequence>
<protein>
    <submittedName>
        <fullName evidence="1">Uncharacterized protein</fullName>
    </submittedName>
</protein>
<dbReference type="RefSeq" id="XP_014148968.1">
    <property type="nucleotide sequence ID" value="XM_014293493.1"/>
</dbReference>